<keyword evidence="2" id="KW-0217">Developmental protein</keyword>
<feature type="region of interest" description="Disordered" evidence="4">
    <location>
        <begin position="69"/>
        <end position="119"/>
    </location>
</feature>
<evidence type="ECO:0000256" key="2">
    <source>
        <dbReference type="ARBA" id="ARBA00022473"/>
    </source>
</evidence>
<evidence type="ECO:0000256" key="3">
    <source>
        <dbReference type="ARBA" id="ARBA00022782"/>
    </source>
</evidence>
<evidence type="ECO:0000256" key="1">
    <source>
        <dbReference type="ARBA" id="ARBA00005416"/>
    </source>
</evidence>
<keyword evidence="7" id="KW-1185">Reference proteome</keyword>
<keyword evidence="5" id="KW-0732">Signal</keyword>
<organism evidence="6 7">
    <name type="scientific">Panicum virgatum</name>
    <name type="common">Blackwell switchgrass</name>
    <dbReference type="NCBI Taxonomy" id="38727"/>
    <lineage>
        <taxon>Eukaryota</taxon>
        <taxon>Viridiplantae</taxon>
        <taxon>Streptophyta</taxon>
        <taxon>Embryophyta</taxon>
        <taxon>Tracheophyta</taxon>
        <taxon>Spermatophyta</taxon>
        <taxon>Magnoliopsida</taxon>
        <taxon>Liliopsida</taxon>
        <taxon>Poales</taxon>
        <taxon>Poaceae</taxon>
        <taxon>PACMAD clade</taxon>
        <taxon>Panicoideae</taxon>
        <taxon>Panicodae</taxon>
        <taxon>Paniceae</taxon>
        <taxon>Panicinae</taxon>
        <taxon>Panicum</taxon>
        <taxon>Panicum sect. Hiantes</taxon>
    </lineage>
</organism>
<protein>
    <submittedName>
        <fullName evidence="6">Uncharacterized protein</fullName>
    </submittedName>
</protein>
<dbReference type="EMBL" id="CM029042">
    <property type="protein sequence ID" value="KAG2618188.1"/>
    <property type="molecule type" value="Genomic_DNA"/>
</dbReference>
<feature type="signal peptide" evidence="5">
    <location>
        <begin position="1"/>
        <end position="24"/>
    </location>
</feature>
<dbReference type="PANTHER" id="PTHR34359">
    <property type="entry name" value="CLAVATA3/ESR (CLE)-RELATED PROTEIN 10"/>
    <property type="match status" value="1"/>
</dbReference>
<keyword evidence="3" id="KW-0221">Differentiation</keyword>
<feature type="chain" id="PRO_5035850055" evidence="5">
    <location>
        <begin position="25"/>
        <end position="119"/>
    </location>
</feature>
<dbReference type="GO" id="GO:0030154">
    <property type="term" value="P:cell differentiation"/>
    <property type="evidence" value="ECO:0007669"/>
    <property type="project" value="UniProtKB-KW"/>
</dbReference>
<evidence type="ECO:0000313" key="6">
    <source>
        <dbReference type="EMBL" id="KAG2618188.1"/>
    </source>
</evidence>
<evidence type="ECO:0000313" key="7">
    <source>
        <dbReference type="Proteomes" id="UP000823388"/>
    </source>
</evidence>
<comment type="similarity">
    <text evidence="1">Belongs to the CLV3/ESR signal peptide family.</text>
</comment>
<dbReference type="PANTHER" id="PTHR34359:SF19">
    <property type="entry name" value="CLE FAMILY OSCLE508 PROTEIN"/>
    <property type="match status" value="1"/>
</dbReference>
<dbReference type="InterPro" id="IPR039618">
    <property type="entry name" value="CLE9-13"/>
</dbReference>
<reference evidence="6" key="1">
    <citation type="submission" date="2020-05" db="EMBL/GenBank/DDBJ databases">
        <title>WGS assembly of Panicum virgatum.</title>
        <authorList>
            <person name="Lovell J.T."/>
            <person name="Jenkins J."/>
            <person name="Shu S."/>
            <person name="Juenger T.E."/>
            <person name="Schmutz J."/>
        </authorList>
    </citation>
    <scope>NUCLEOTIDE SEQUENCE</scope>
    <source>
        <strain evidence="6">AP13</strain>
    </source>
</reference>
<gene>
    <name evidence="6" type="ORF">PVAP13_3NG258239</name>
</gene>
<evidence type="ECO:0000256" key="4">
    <source>
        <dbReference type="SAM" id="MobiDB-lite"/>
    </source>
</evidence>
<name>A0A8T0U843_PANVG</name>
<accession>A0A8T0U843</accession>
<evidence type="ECO:0000256" key="5">
    <source>
        <dbReference type="SAM" id="SignalP"/>
    </source>
</evidence>
<feature type="compositionally biased region" description="Basic residues" evidence="4">
    <location>
        <begin position="69"/>
        <end position="82"/>
    </location>
</feature>
<comment type="caution">
    <text evidence="6">The sequence shown here is derived from an EMBL/GenBank/DDBJ whole genome shotgun (WGS) entry which is preliminary data.</text>
</comment>
<dbReference type="AlphaFoldDB" id="A0A8T0U843"/>
<sequence length="119" mass="12766">MGPSWCRGLRLLFVASLLVLSVAALHPPPPPPPPEPAAANALLARMCDPRSARPAPASWCHGLHLRRRAGSAGHHRRHHHHRPEPAPLPPPGRGGGEEIDARYGVAKRLVPTGPNPLHN</sequence>
<dbReference type="Proteomes" id="UP000823388">
    <property type="component" value="Chromosome 3N"/>
</dbReference>
<proteinExistence type="inferred from homology"/>